<evidence type="ECO:0000256" key="3">
    <source>
        <dbReference type="ARBA" id="ARBA00022801"/>
    </source>
</evidence>
<dbReference type="GO" id="GO:0008233">
    <property type="term" value="F:peptidase activity"/>
    <property type="evidence" value="ECO:0007669"/>
    <property type="project" value="UniProtKB-KW"/>
</dbReference>
<proteinExistence type="predicted"/>
<dbReference type="AlphaFoldDB" id="A0A6M3XLA6"/>
<accession>A0A6M3XLA6</accession>
<dbReference type="InterPro" id="IPR054613">
    <property type="entry name" value="Peptidase_S78_dom"/>
</dbReference>
<evidence type="ECO:0000313" key="5">
    <source>
        <dbReference type="EMBL" id="QJA64745.1"/>
    </source>
</evidence>
<gene>
    <name evidence="6" type="ORF">MM415A00805_0022</name>
    <name evidence="5" type="ORF">MM415B00468_0032</name>
    <name evidence="7" type="ORF">TM448B00936_0025</name>
</gene>
<keyword evidence="3" id="KW-0378">Hydrolase</keyword>
<dbReference type="Pfam" id="PF04586">
    <property type="entry name" value="Peptidase_S78"/>
    <property type="match status" value="1"/>
</dbReference>
<keyword evidence="1" id="KW-1188">Viral release from host cell</keyword>
<evidence type="ECO:0000313" key="7">
    <source>
        <dbReference type="EMBL" id="QJH97165.1"/>
    </source>
</evidence>
<dbReference type="EMBL" id="MT144675">
    <property type="protein sequence ID" value="QJH97165.1"/>
    <property type="molecule type" value="Genomic_DNA"/>
</dbReference>
<organism evidence="7">
    <name type="scientific">viral metagenome</name>
    <dbReference type="NCBI Taxonomy" id="1070528"/>
    <lineage>
        <taxon>unclassified sequences</taxon>
        <taxon>metagenomes</taxon>
        <taxon>organismal metagenomes</taxon>
    </lineage>
</organism>
<evidence type="ECO:0000256" key="1">
    <source>
        <dbReference type="ARBA" id="ARBA00022612"/>
    </source>
</evidence>
<name>A0A6M3XLA6_9ZZZZ</name>
<evidence type="ECO:0000256" key="2">
    <source>
        <dbReference type="ARBA" id="ARBA00022670"/>
    </source>
</evidence>
<dbReference type="EMBL" id="MT142401">
    <property type="protein sequence ID" value="QJA79995.1"/>
    <property type="molecule type" value="Genomic_DNA"/>
</dbReference>
<keyword evidence="2 7" id="KW-0645">Protease</keyword>
<sequence length="231" mass="25185">MNRKSATLKIRDFDLHVKAVSDDGLFSGYGSVFGVVDSYLEIVAPGAFAESLAEIAAKGRPVPVLWQHRSDQPVGVWKNLKEDERGLFGDGQLILDGVPRAQEAHALMKAGAVSGLSIGYYVRESSRDEKTGVRTLTRLDLVEISLVTFPANDDARIDTIKSKLAHGALPNLPEFEQLLREAGFSKTQAAVIANRGLKHLLRSESEGQQAEPDFAKALHERLSQGLSLPKL</sequence>
<dbReference type="SUPFAM" id="SSF50789">
    <property type="entry name" value="Herpes virus serine proteinase, assemblin"/>
    <property type="match status" value="1"/>
</dbReference>
<feature type="domain" description="Prohead serine protease" evidence="4">
    <location>
        <begin position="15"/>
        <end position="166"/>
    </location>
</feature>
<dbReference type="GO" id="GO:0006508">
    <property type="term" value="P:proteolysis"/>
    <property type="evidence" value="ECO:0007669"/>
    <property type="project" value="UniProtKB-KW"/>
</dbReference>
<dbReference type="InterPro" id="IPR006433">
    <property type="entry name" value="Prohead_protease"/>
</dbReference>
<evidence type="ECO:0000313" key="6">
    <source>
        <dbReference type="EMBL" id="QJA79995.1"/>
    </source>
</evidence>
<protein>
    <submittedName>
        <fullName evidence="7">Putative prohead protease</fullName>
    </submittedName>
</protein>
<reference evidence="7" key="1">
    <citation type="submission" date="2020-03" db="EMBL/GenBank/DDBJ databases">
        <title>The deep terrestrial virosphere.</title>
        <authorList>
            <person name="Holmfeldt K."/>
            <person name="Nilsson E."/>
            <person name="Simone D."/>
            <person name="Lopez-Fernandez M."/>
            <person name="Wu X."/>
            <person name="de Brujin I."/>
            <person name="Lundin D."/>
            <person name="Andersson A."/>
            <person name="Bertilsson S."/>
            <person name="Dopson M."/>
        </authorList>
    </citation>
    <scope>NUCLEOTIDE SEQUENCE</scope>
    <source>
        <strain evidence="6">MM415A00805</strain>
        <strain evidence="5">MM415B00468</strain>
        <strain evidence="7">TM448B00936</strain>
    </source>
</reference>
<evidence type="ECO:0000259" key="4">
    <source>
        <dbReference type="Pfam" id="PF04586"/>
    </source>
</evidence>
<dbReference type="NCBIfam" id="TIGR01543">
    <property type="entry name" value="proheadase_HK97"/>
    <property type="match status" value="1"/>
</dbReference>
<dbReference type="EMBL" id="MT141525">
    <property type="protein sequence ID" value="QJA64745.1"/>
    <property type="molecule type" value="Genomic_DNA"/>
</dbReference>